<keyword evidence="2" id="KW-1185">Reference proteome</keyword>
<evidence type="ECO:0000313" key="2">
    <source>
        <dbReference type="Proteomes" id="UP001239418"/>
    </source>
</evidence>
<gene>
    <name evidence="1" type="ORF">PSH97_07175</name>
</gene>
<name>A0ABY9F0H2_9PSED</name>
<proteinExistence type="predicted"/>
<dbReference type="RefSeq" id="WP_305448649.1">
    <property type="nucleotide sequence ID" value="NZ_CP117453.1"/>
</dbReference>
<evidence type="ECO:0000313" key="1">
    <source>
        <dbReference type="EMBL" id="WLG86298.1"/>
    </source>
</evidence>
<accession>A0ABY9F0H2</accession>
<dbReference type="Proteomes" id="UP001239418">
    <property type="component" value="Chromosome"/>
</dbReference>
<organism evidence="1 2">
    <name type="scientific">Pseudomonas cucumis</name>
    <dbReference type="NCBI Taxonomy" id="2954082"/>
    <lineage>
        <taxon>Bacteria</taxon>
        <taxon>Pseudomonadati</taxon>
        <taxon>Pseudomonadota</taxon>
        <taxon>Gammaproteobacteria</taxon>
        <taxon>Pseudomonadales</taxon>
        <taxon>Pseudomonadaceae</taxon>
        <taxon>Pseudomonas</taxon>
    </lineage>
</organism>
<sequence>MNLASVSREIPFQDGITAAISANNQALFQEKAGYANEKVDNNHQIAAMHR</sequence>
<dbReference type="EMBL" id="CP117454">
    <property type="protein sequence ID" value="WLG86298.1"/>
    <property type="molecule type" value="Genomic_DNA"/>
</dbReference>
<reference evidence="1 2" key="1">
    <citation type="submission" date="2023-02" db="EMBL/GenBank/DDBJ databases">
        <title>Evolution of Hrp T3SS in non-pathogenic Pseudomonas fluorescens.</title>
        <authorList>
            <person name="Liao K."/>
            <person name="Wei H."/>
            <person name="Gu Y."/>
        </authorList>
    </citation>
    <scope>NUCLEOTIDE SEQUENCE [LARGE SCALE GENOMIC DNA]</scope>
    <source>
        <strain evidence="1 2">FP1935</strain>
    </source>
</reference>
<protein>
    <submittedName>
        <fullName evidence="1">Uncharacterized protein</fullName>
    </submittedName>
</protein>